<gene>
    <name evidence="2" type="ORF">OZSIB_4091</name>
</gene>
<protein>
    <submittedName>
        <fullName evidence="2">Uncharacterized protein</fullName>
    </submittedName>
</protein>
<dbReference type="EMBL" id="QOQW01000011">
    <property type="protein sequence ID" value="RCK79619.1"/>
    <property type="molecule type" value="Genomic_DNA"/>
</dbReference>
<sequence>MDGIVEIIVALVFIIASIYSEVKKRMPTSADSGLGDLNDLGSIDDFFKNQSSLPPAPPPPPTSSPFESPEESADASFATGAETPAGEAGASADGEDVAASWGAPTGFQAPAAGEEPPLPKKKGKKRRARPPAAPARVPPHPVDHPDWAANFDQEASLDGRINLEELGGEGVSLLDRRPTAAPTAIVRPPRRLSWSRQDVCRAFLLSMVLEPYDINRAFNRLPGQRGR</sequence>
<evidence type="ECO:0000313" key="3">
    <source>
        <dbReference type="Proteomes" id="UP000252355"/>
    </source>
</evidence>
<name>A0A367ZPE6_9BACT</name>
<reference evidence="2 3" key="1">
    <citation type="submission" date="2018-05" db="EMBL/GenBank/DDBJ databases">
        <title>A metagenomic window into the 2 km-deep terrestrial subsurface aquifer revealed taxonomically and functionally diverse microbial community comprising novel uncultured bacterial lineages.</title>
        <authorList>
            <person name="Kadnikov V.V."/>
            <person name="Mardanov A.V."/>
            <person name="Beletsky A.V."/>
            <person name="Banks D."/>
            <person name="Pimenov N.V."/>
            <person name="Frank Y.A."/>
            <person name="Karnachuk O.V."/>
            <person name="Ravin N.V."/>
        </authorList>
    </citation>
    <scope>NUCLEOTIDE SEQUENCE [LARGE SCALE GENOMIC DNA]</scope>
    <source>
        <strain evidence="2">BY5</strain>
    </source>
</reference>
<proteinExistence type="predicted"/>
<accession>A0A367ZPE6</accession>
<evidence type="ECO:0000256" key="1">
    <source>
        <dbReference type="SAM" id="MobiDB-lite"/>
    </source>
</evidence>
<feature type="region of interest" description="Disordered" evidence="1">
    <location>
        <begin position="41"/>
        <end position="144"/>
    </location>
</feature>
<dbReference type="AlphaFoldDB" id="A0A367ZPE6"/>
<feature type="compositionally biased region" description="Low complexity" evidence="1">
    <location>
        <begin position="74"/>
        <end position="100"/>
    </location>
</feature>
<organism evidence="2 3">
    <name type="scientific">Candidatus Ozemobacter sibiricus</name>
    <dbReference type="NCBI Taxonomy" id="2268124"/>
    <lineage>
        <taxon>Bacteria</taxon>
        <taxon>Candidatus Ozemobacteria</taxon>
        <taxon>Candidatus Ozemobacterales</taxon>
        <taxon>Candidatus Ozemobacteraceae</taxon>
        <taxon>Candidatus Ozemobacter</taxon>
    </lineage>
</organism>
<dbReference type="Proteomes" id="UP000252355">
    <property type="component" value="Unassembled WGS sequence"/>
</dbReference>
<feature type="compositionally biased region" description="Pro residues" evidence="1">
    <location>
        <begin position="54"/>
        <end position="63"/>
    </location>
</feature>
<feature type="compositionally biased region" description="Pro residues" evidence="1">
    <location>
        <begin position="131"/>
        <end position="140"/>
    </location>
</feature>
<evidence type="ECO:0000313" key="2">
    <source>
        <dbReference type="EMBL" id="RCK79619.1"/>
    </source>
</evidence>
<comment type="caution">
    <text evidence="2">The sequence shown here is derived from an EMBL/GenBank/DDBJ whole genome shotgun (WGS) entry which is preliminary data.</text>
</comment>
<feature type="compositionally biased region" description="Basic residues" evidence="1">
    <location>
        <begin position="119"/>
        <end position="129"/>
    </location>
</feature>